<evidence type="ECO:0000313" key="2">
    <source>
        <dbReference type="EMBL" id="MCI32404.1"/>
    </source>
</evidence>
<dbReference type="Proteomes" id="UP000265520">
    <property type="component" value="Unassembled WGS sequence"/>
</dbReference>
<organism evidence="2 3">
    <name type="scientific">Trifolium medium</name>
    <dbReference type="NCBI Taxonomy" id="97028"/>
    <lineage>
        <taxon>Eukaryota</taxon>
        <taxon>Viridiplantae</taxon>
        <taxon>Streptophyta</taxon>
        <taxon>Embryophyta</taxon>
        <taxon>Tracheophyta</taxon>
        <taxon>Spermatophyta</taxon>
        <taxon>Magnoliopsida</taxon>
        <taxon>eudicotyledons</taxon>
        <taxon>Gunneridae</taxon>
        <taxon>Pentapetalae</taxon>
        <taxon>rosids</taxon>
        <taxon>fabids</taxon>
        <taxon>Fabales</taxon>
        <taxon>Fabaceae</taxon>
        <taxon>Papilionoideae</taxon>
        <taxon>50 kb inversion clade</taxon>
        <taxon>NPAAA clade</taxon>
        <taxon>Hologalegina</taxon>
        <taxon>IRL clade</taxon>
        <taxon>Trifolieae</taxon>
        <taxon>Trifolium</taxon>
    </lineage>
</organism>
<comment type="caution">
    <text evidence="2">The sequence shown here is derived from an EMBL/GenBank/DDBJ whole genome shotgun (WGS) entry which is preliminary data.</text>
</comment>
<protein>
    <recommendedName>
        <fullName evidence="1">Reverse transcriptase zinc-binding domain-containing protein</fullName>
    </recommendedName>
</protein>
<proteinExistence type="predicted"/>
<dbReference type="InterPro" id="IPR026960">
    <property type="entry name" value="RVT-Znf"/>
</dbReference>
<accession>A0A392R8M0</accession>
<feature type="domain" description="Reverse transcriptase zinc-binding" evidence="1">
    <location>
        <begin position="78"/>
        <end position="141"/>
    </location>
</feature>
<keyword evidence="3" id="KW-1185">Reference proteome</keyword>
<feature type="non-terminal residue" evidence="2">
    <location>
        <position position="1"/>
    </location>
</feature>
<dbReference type="AlphaFoldDB" id="A0A392R8M0"/>
<evidence type="ECO:0000259" key="1">
    <source>
        <dbReference type="Pfam" id="PF13966"/>
    </source>
</evidence>
<name>A0A392R8M0_9FABA</name>
<dbReference type="PANTHER" id="PTHR36617">
    <property type="entry name" value="PROTEIN, PUTATIVE-RELATED"/>
    <property type="match status" value="1"/>
</dbReference>
<reference evidence="2 3" key="1">
    <citation type="journal article" date="2018" name="Front. Plant Sci.">
        <title>Red Clover (Trifolium pratense) and Zigzag Clover (T. medium) - A Picture of Genomic Similarities and Differences.</title>
        <authorList>
            <person name="Dluhosova J."/>
            <person name="Istvanek J."/>
            <person name="Nedelnik J."/>
            <person name="Repkova J."/>
        </authorList>
    </citation>
    <scope>NUCLEOTIDE SEQUENCE [LARGE SCALE GENOMIC DNA]</scope>
    <source>
        <strain evidence="3">cv. 10/8</strain>
        <tissue evidence="2">Leaf</tissue>
    </source>
</reference>
<dbReference type="PANTHER" id="PTHR36617:SF16">
    <property type="entry name" value="OS04G0516500 PROTEIN"/>
    <property type="match status" value="1"/>
</dbReference>
<sequence>PLSVAFPRLFSLSNQKNSFVKDLGEYIGVSWRWTFSWRRELFRWEEDLVVQLRELLEPVNFSLVDDSWIWRPDPDGVFTVNSSYKLLAEELRVEEDLEEEIVKVFDHIWDSPAPSKVIAFSWQLLYDRIPTRRNLEARGLLGSELPWEC</sequence>
<evidence type="ECO:0000313" key="3">
    <source>
        <dbReference type="Proteomes" id="UP000265520"/>
    </source>
</evidence>
<dbReference type="EMBL" id="LXQA010195268">
    <property type="protein sequence ID" value="MCI32404.1"/>
    <property type="molecule type" value="Genomic_DNA"/>
</dbReference>
<dbReference type="Pfam" id="PF13966">
    <property type="entry name" value="zf-RVT"/>
    <property type="match status" value="1"/>
</dbReference>
<feature type="non-terminal residue" evidence="2">
    <location>
        <position position="149"/>
    </location>
</feature>